<feature type="compositionally biased region" description="Low complexity" evidence="12">
    <location>
        <begin position="461"/>
        <end position="478"/>
    </location>
</feature>
<feature type="region of interest" description="Disordered" evidence="12">
    <location>
        <begin position="1312"/>
        <end position="1346"/>
    </location>
</feature>
<reference evidence="14" key="1">
    <citation type="journal article" date="2020" name="Fungal Divers.">
        <title>Resolving the Mortierellaceae phylogeny through synthesis of multi-gene phylogenetics and phylogenomics.</title>
        <authorList>
            <person name="Vandepol N."/>
            <person name="Liber J."/>
            <person name="Desiro A."/>
            <person name="Na H."/>
            <person name="Kennedy M."/>
            <person name="Barry K."/>
            <person name="Grigoriev I.V."/>
            <person name="Miller A.N."/>
            <person name="O'Donnell K."/>
            <person name="Stajich J.E."/>
            <person name="Bonito G."/>
        </authorList>
    </citation>
    <scope>NUCLEOTIDE SEQUENCE</scope>
    <source>
        <strain evidence="14">KOD1015</strain>
    </source>
</reference>
<keyword evidence="15" id="KW-1185">Reference proteome</keyword>
<feature type="compositionally biased region" description="Low complexity" evidence="12">
    <location>
        <begin position="631"/>
        <end position="644"/>
    </location>
</feature>
<evidence type="ECO:0000313" key="14">
    <source>
        <dbReference type="EMBL" id="KAF9583797.1"/>
    </source>
</evidence>
<dbReference type="GO" id="GO:0015031">
    <property type="term" value="P:protein transport"/>
    <property type="evidence" value="ECO:0007669"/>
    <property type="project" value="UniProtKB-KW"/>
</dbReference>
<evidence type="ECO:0000256" key="3">
    <source>
        <dbReference type="ARBA" id="ARBA00022448"/>
    </source>
</evidence>
<dbReference type="OrthoDB" id="2960936at2759"/>
<keyword evidence="4" id="KW-0963">Cytoplasm</keyword>
<dbReference type="GO" id="GO:0016485">
    <property type="term" value="P:protein processing"/>
    <property type="evidence" value="ECO:0007669"/>
    <property type="project" value="TreeGrafter"/>
</dbReference>
<evidence type="ECO:0000256" key="11">
    <source>
        <dbReference type="ARBA" id="ARBA00030240"/>
    </source>
</evidence>
<keyword evidence="7" id="KW-0788">Thiol protease</keyword>
<evidence type="ECO:0000256" key="5">
    <source>
        <dbReference type="ARBA" id="ARBA00022670"/>
    </source>
</evidence>
<feature type="compositionally biased region" description="Basic and acidic residues" evidence="12">
    <location>
        <begin position="231"/>
        <end position="243"/>
    </location>
</feature>
<evidence type="ECO:0000259" key="13">
    <source>
        <dbReference type="Pfam" id="PF03416"/>
    </source>
</evidence>
<organism evidence="14 15">
    <name type="scientific">Lunasporangiospora selenospora</name>
    <dbReference type="NCBI Taxonomy" id="979761"/>
    <lineage>
        <taxon>Eukaryota</taxon>
        <taxon>Fungi</taxon>
        <taxon>Fungi incertae sedis</taxon>
        <taxon>Mucoromycota</taxon>
        <taxon>Mortierellomycotina</taxon>
        <taxon>Mortierellomycetes</taxon>
        <taxon>Mortierellales</taxon>
        <taxon>Mortierellaceae</taxon>
        <taxon>Lunasporangiospora</taxon>
    </lineage>
</organism>
<dbReference type="GO" id="GO:0004197">
    <property type="term" value="F:cysteine-type endopeptidase activity"/>
    <property type="evidence" value="ECO:0007669"/>
    <property type="project" value="TreeGrafter"/>
</dbReference>
<evidence type="ECO:0000313" key="15">
    <source>
        <dbReference type="Proteomes" id="UP000780801"/>
    </source>
</evidence>
<evidence type="ECO:0000256" key="2">
    <source>
        <dbReference type="ARBA" id="ARBA00010958"/>
    </source>
</evidence>
<dbReference type="GO" id="GO:0035973">
    <property type="term" value="P:aggrephagy"/>
    <property type="evidence" value="ECO:0007669"/>
    <property type="project" value="TreeGrafter"/>
</dbReference>
<feature type="compositionally biased region" description="Polar residues" evidence="12">
    <location>
        <begin position="25"/>
        <end position="35"/>
    </location>
</feature>
<dbReference type="PANTHER" id="PTHR22624">
    <property type="entry name" value="CYSTEINE PROTEASE ATG4"/>
    <property type="match status" value="1"/>
</dbReference>
<feature type="compositionally biased region" description="Polar residues" evidence="12">
    <location>
        <begin position="981"/>
        <end position="992"/>
    </location>
</feature>
<dbReference type="GO" id="GO:0019786">
    <property type="term" value="F:protein-phosphatidylethanolamide deconjugating activity"/>
    <property type="evidence" value="ECO:0007669"/>
    <property type="project" value="InterPro"/>
</dbReference>
<feature type="compositionally biased region" description="Basic and acidic residues" evidence="12">
    <location>
        <begin position="209"/>
        <end position="223"/>
    </location>
</feature>
<keyword evidence="3" id="KW-0813">Transport</keyword>
<sequence length="1346" mass="148995">MPSPSPSSSSSAPDLAQLDHVDTNGCDTRTSQGQLTHPGYGPSSAVQEADNLHLDDRPSSGRHSKGSNQVPHTVPRLTKTPSTPVSKSKAPQERPPWSDKEYSSSEAHLRPERYTAWPSQPGDATVAYGSSSTQVIEGSLIGFDSQDESYSDSDFLDGSVDEPDTGEHFKQATSEFFSKMGGRRVSLLPTWVTVDPDENSNLPASAKSLDVEQHRSTSHERGLEKKRHKELIKEKKAAKAREREIERNLEKERIRRQKDLEKIEKFKSKISRPRLQQDINRTDLKDLPVLQSDDREPVDQYDQRFDAAHKARSVHGYNPFLGDSGDAQDADNESVRSVVRKMKSISILDRLSKKSPQETPPKTLPERTHQSRSRSISSISAFYQRSPTSSSVSGPNDDQTSSIIGSSYLSSKSSMGFHEILAEGPKNSVLSKISTFNNNQRRLPELPSMDDLPDIPFYQNQSGGPSSSTSSRLTALQSHPPVESTTTDYTRLGHQNLKPGRRRMTVSGQYSPDKMPSLLPNQRSADPIAAVSTTNSASESTLNTLQQLSAYVTEEARTLAKNRSQSEKQLRQRRSFYDNYQNQAFTAVTDEPVPHLPKGISPPPSNQYRREETEAKKRPLKCRTSTPPHPSHSASSTGSSPKSALRSEDMESNGLKISQLTNGHFVPQYSSDHLSPTMPPESPSEPYVMLEQQESWVMASQEAELMDLPPTPVTRGYPELTGVPFAEQKDLSGTIEDLVITTNGDGRREMDTGVKQRSSMKEIAALDIQADWESINPSNRPSGLAASEGVDFLHVLDENTSRDDSSNSIHRRRGRMSNLAGSFVKVRAVPGVISPQPKVVPNLQYKISADNDTMVRPTTPNDPANGAIADAKHLTARQRLLSIPSTLLTSFPKQGSPTSPNPSIVRSLKALSPRPLSPKHTLSFRSSTFQGSVGSTPVFPSGHDDESERHLYAGQPSPMTSEGSPASPGFDPSVKRALNSGGESPTVSEAPLTRNQITLTEFMLDFRSRMWFTYRKDIARIEPSYYTSDAGWGCMMRTAQSLLAQGFIQTMLGRDWRADPHQPSAAQNYTDILGWFADEPDRHYSIHNLARSGLQLDKRIGEWFGPSTVAHALKRLSQRHADCPVVIHVPMDNSIRMSDIARMAVTQPTNSAPNSFHREMDEDLKLETTTCQPWKPVVLLIPGRYGIEKLTEKYVYNLKHLFTLPQFLGIAGGRPGRSLYFVACQGNELFYLDPHVVKPKATLQELKMCPANTYHCRVVRTMDILELDPSMLLGFLIKSQDDLVDLQSRLHRETERAYPLITLIPDLPVPKASPPEVSTVESIPPSEGTSPPVSDVGRNNSTSIAI</sequence>
<feature type="region of interest" description="Disordered" evidence="12">
    <location>
        <begin position="441"/>
        <end position="487"/>
    </location>
</feature>
<comment type="catalytic activity">
    <reaction evidence="10">
        <text>[protein]-C-terminal L-amino acid-glycyl-phosphatidylethanolamide + H2O = [protein]-C-terminal L-amino acid-glycine + a 1,2-diacyl-sn-glycero-3-phosphoethanolamine</text>
        <dbReference type="Rhea" id="RHEA:67548"/>
        <dbReference type="Rhea" id="RHEA-COMP:17323"/>
        <dbReference type="Rhea" id="RHEA-COMP:17324"/>
        <dbReference type="ChEBI" id="CHEBI:15377"/>
        <dbReference type="ChEBI" id="CHEBI:64612"/>
        <dbReference type="ChEBI" id="CHEBI:172940"/>
        <dbReference type="ChEBI" id="CHEBI:172941"/>
    </reaction>
    <physiologicalReaction direction="left-to-right" evidence="10">
        <dbReference type="Rhea" id="RHEA:67549"/>
    </physiologicalReaction>
</comment>
<keyword evidence="8" id="KW-0653">Protein transport</keyword>
<feature type="region of interest" description="Disordered" evidence="12">
    <location>
        <begin position="912"/>
        <end position="992"/>
    </location>
</feature>
<feature type="compositionally biased region" description="Low complexity" evidence="12">
    <location>
        <begin position="1"/>
        <end position="11"/>
    </location>
</feature>
<feature type="region of interest" description="Disordered" evidence="12">
    <location>
        <begin position="666"/>
        <end position="685"/>
    </location>
</feature>
<feature type="domain" description="Peptidase C54 catalytic" evidence="13">
    <location>
        <begin position="1001"/>
        <end position="1288"/>
    </location>
</feature>
<evidence type="ECO:0000256" key="1">
    <source>
        <dbReference type="ARBA" id="ARBA00004496"/>
    </source>
</evidence>
<evidence type="ECO:0000256" key="7">
    <source>
        <dbReference type="ARBA" id="ARBA00022807"/>
    </source>
</evidence>
<gene>
    <name evidence="14" type="primary">ATG4B_2</name>
    <name evidence="14" type="ORF">BGW38_008493</name>
</gene>
<dbReference type="SUPFAM" id="SSF54001">
    <property type="entry name" value="Cysteine proteinases"/>
    <property type="match status" value="1"/>
</dbReference>
<name>A0A9P6KGG0_9FUNG</name>
<comment type="caution">
    <text evidence="14">The sequence shown here is derived from an EMBL/GenBank/DDBJ whole genome shotgun (WGS) entry which is preliminary data.</text>
</comment>
<protein>
    <recommendedName>
        <fullName evidence="11">Autophagy-related protein 4</fullName>
    </recommendedName>
</protein>
<feature type="compositionally biased region" description="Basic and acidic residues" evidence="12">
    <location>
        <begin position="280"/>
        <end position="309"/>
    </location>
</feature>
<evidence type="ECO:0000256" key="12">
    <source>
        <dbReference type="SAM" id="MobiDB-lite"/>
    </source>
</evidence>
<dbReference type="Pfam" id="PF03416">
    <property type="entry name" value="Peptidase_C54"/>
    <property type="match status" value="1"/>
</dbReference>
<dbReference type="InterPro" id="IPR005078">
    <property type="entry name" value="Peptidase_C54"/>
</dbReference>
<feature type="compositionally biased region" description="Polar residues" evidence="12">
    <location>
        <begin position="923"/>
        <end position="935"/>
    </location>
</feature>
<dbReference type="GO" id="GO:0000045">
    <property type="term" value="P:autophagosome assembly"/>
    <property type="evidence" value="ECO:0007669"/>
    <property type="project" value="TreeGrafter"/>
</dbReference>
<dbReference type="GO" id="GO:0034727">
    <property type="term" value="P:piecemeal microautophagy of the nucleus"/>
    <property type="evidence" value="ECO:0007669"/>
    <property type="project" value="TreeGrafter"/>
</dbReference>
<dbReference type="PANTHER" id="PTHR22624:SF49">
    <property type="entry name" value="CYSTEINE PROTEASE"/>
    <property type="match status" value="1"/>
</dbReference>
<dbReference type="EMBL" id="JAABOA010000587">
    <property type="protein sequence ID" value="KAF9583797.1"/>
    <property type="molecule type" value="Genomic_DNA"/>
</dbReference>
<feature type="region of interest" description="Disordered" evidence="12">
    <location>
        <begin position="271"/>
        <end position="405"/>
    </location>
</feature>
<dbReference type="Proteomes" id="UP000780801">
    <property type="component" value="Unassembled WGS sequence"/>
</dbReference>
<keyword evidence="6" id="KW-0378">Hydrolase</keyword>
<dbReference type="GO" id="GO:0000423">
    <property type="term" value="P:mitophagy"/>
    <property type="evidence" value="ECO:0007669"/>
    <property type="project" value="TreeGrafter"/>
</dbReference>
<comment type="similarity">
    <text evidence="2">Belongs to the peptidase C54 family.</text>
</comment>
<dbReference type="GO" id="GO:0005737">
    <property type="term" value="C:cytoplasm"/>
    <property type="evidence" value="ECO:0007669"/>
    <property type="project" value="UniProtKB-SubCell"/>
</dbReference>
<keyword evidence="5 14" id="KW-0645">Protease</keyword>
<evidence type="ECO:0000256" key="6">
    <source>
        <dbReference type="ARBA" id="ARBA00022801"/>
    </source>
</evidence>
<feature type="compositionally biased region" description="Polar residues" evidence="12">
    <location>
        <begin position="1327"/>
        <end position="1346"/>
    </location>
</feature>
<feature type="compositionally biased region" description="Polar residues" evidence="12">
    <location>
        <begin position="381"/>
        <end position="400"/>
    </location>
</feature>
<feature type="region of interest" description="Disordered" evidence="12">
    <location>
        <begin position="585"/>
        <end position="649"/>
    </location>
</feature>
<evidence type="ECO:0000256" key="4">
    <source>
        <dbReference type="ARBA" id="ARBA00022490"/>
    </source>
</evidence>
<feature type="compositionally biased region" description="Basic and acidic residues" evidence="12">
    <location>
        <begin position="50"/>
        <end position="59"/>
    </location>
</feature>
<dbReference type="InterPro" id="IPR038765">
    <property type="entry name" value="Papain-like_cys_pep_sf"/>
</dbReference>
<evidence type="ECO:0000256" key="8">
    <source>
        <dbReference type="ARBA" id="ARBA00022927"/>
    </source>
</evidence>
<feature type="compositionally biased region" description="Basic and acidic residues" evidence="12">
    <location>
        <begin position="942"/>
        <end position="951"/>
    </location>
</feature>
<evidence type="ECO:0000256" key="9">
    <source>
        <dbReference type="ARBA" id="ARBA00023006"/>
    </source>
</evidence>
<feature type="compositionally biased region" description="Basic and acidic residues" evidence="12">
    <location>
        <begin position="90"/>
        <end position="113"/>
    </location>
</feature>
<comment type="subcellular location">
    <subcellularLocation>
        <location evidence="1">Cytoplasm</location>
    </subcellularLocation>
</comment>
<evidence type="ECO:0000256" key="10">
    <source>
        <dbReference type="ARBA" id="ARBA00029362"/>
    </source>
</evidence>
<feature type="compositionally biased region" description="Acidic residues" evidence="12">
    <location>
        <begin position="145"/>
        <end position="164"/>
    </location>
</feature>
<feature type="compositionally biased region" description="Basic and acidic residues" evidence="12">
    <location>
        <begin position="608"/>
        <end position="617"/>
    </location>
</feature>
<feature type="region of interest" description="Disordered" evidence="12">
    <location>
        <begin position="1"/>
        <end position="125"/>
    </location>
</feature>
<keyword evidence="9" id="KW-0072">Autophagy</keyword>
<feature type="region of interest" description="Disordered" evidence="12">
    <location>
        <begin position="144"/>
        <end position="166"/>
    </location>
</feature>
<dbReference type="InterPro" id="IPR046792">
    <property type="entry name" value="Peptidase_C54_cat"/>
</dbReference>
<accession>A0A9P6KGG0</accession>
<proteinExistence type="inferred from homology"/>
<feature type="region of interest" description="Disordered" evidence="12">
    <location>
        <begin position="194"/>
        <end position="243"/>
    </location>
</feature>